<dbReference type="PANTHER" id="PTHR34975">
    <property type="entry name" value="SPORE GERMINATION PROTEIN A2"/>
    <property type="match status" value="1"/>
</dbReference>
<dbReference type="GO" id="GO:0009847">
    <property type="term" value="P:spore germination"/>
    <property type="evidence" value="ECO:0007669"/>
    <property type="project" value="InterPro"/>
</dbReference>
<sequence length="358" mass="41382">MQRSLSLSTTQITWIIVASAPVGINTLPRMINEQTEQTGWLFLVATALIIYLYMRLIIILPERYPGLSIFEITTHILGKWAGSLFILFLSLMMIVGTSLSLRLLADGIINYMLFHTPAMVIILFMLFVLFYTLTRGTETIVYINEILQPIILLTMTMIMFLVINKARFEELTPIISEQINVIQGSAVSFYPFLFIFVVVYFFPYVRNHSSLKKGIFLGISLILWISLTLFILSVTLFGTVELNYIEYPSIEFARLIQFPMLERFHIFYLIYWIIYAFTVHTVTLYAGSTGISYVSKKKNMVWIAVACTITFLISLYPDNIEKAREYAMYLNYVNLCFVFFAFPLLLLIDTIKRKVNSQ</sequence>
<evidence type="ECO:0000256" key="7">
    <source>
        <dbReference type="ARBA" id="ARBA00023136"/>
    </source>
</evidence>
<feature type="transmembrane region" description="Helical" evidence="8">
    <location>
        <begin position="299"/>
        <end position="317"/>
    </location>
</feature>
<feature type="transmembrane region" description="Helical" evidence="8">
    <location>
        <begin position="12"/>
        <end position="28"/>
    </location>
</feature>
<feature type="transmembrane region" description="Helical" evidence="8">
    <location>
        <begin position="266"/>
        <end position="287"/>
    </location>
</feature>
<dbReference type="Proteomes" id="UP000294650">
    <property type="component" value="Unassembled WGS sequence"/>
</dbReference>
<keyword evidence="5 8" id="KW-0812">Transmembrane</keyword>
<evidence type="ECO:0000256" key="5">
    <source>
        <dbReference type="ARBA" id="ARBA00022692"/>
    </source>
</evidence>
<feature type="transmembrane region" description="Helical" evidence="8">
    <location>
        <begin position="80"/>
        <end position="101"/>
    </location>
</feature>
<dbReference type="EMBL" id="SMAN01000003">
    <property type="protein sequence ID" value="TCT25475.1"/>
    <property type="molecule type" value="Genomic_DNA"/>
</dbReference>
<comment type="caution">
    <text evidence="9">The sequence shown here is derived from an EMBL/GenBank/DDBJ whole genome shotgun (WGS) entry which is preliminary data.</text>
</comment>
<keyword evidence="3" id="KW-0813">Transport</keyword>
<keyword evidence="7 8" id="KW-0472">Membrane</keyword>
<feature type="transmembrane region" description="Helical" evidence="8">
    <location>
        <begin position="184"/>
        <end position="203"/>
    </location>
</feature>
<proteinExistence type="inferred from homology"/>
<comment type="subcellular location">
    <subcellularLocation>
        <location evidence="1">Membrane</location>
        <topology evidence="1">Multi-pass membrane protein</topology>
    </subcellularLocation>
</comment>
<evidence type="ECO:0000256" key="8">
    <source>
        <dbReference type="SAM" id="Phobius"/>
    </source>
</evidence>
<feature type="transmembrane region" description="Helical" evidence="8">
    <location>
        <begin position="40"/>
        <end position="60"/>
    </location>
</feature>
<name>A0A4V2V2N2_9BACI</name>
<evidence type="ECO:0000256" key="3">
    <source>
        <dbReference type="ARBA" id="ARBA00022448"/>
    </source>
</evidence>
<keyword evidence="4" id="KW-0309">Germination</keyword>
<keyword evidence="6 8" id="KW-1133">Transmembrane helix</keyword>
<dbReference type="PANTHER" id="PTHR34975:SF2">
    <property type="entry name" value="SPORE GERMINATION PROTEIN A2"/>
    <property type="match status" value="1"/>
</dbReference>
<keyword evidence="10" id="KW-1185">Reference proteome</keyword>
<evidence type="ECO:0000256" key="2">
    <source>
        <dbReference type="ARBA" id="ARBA00007998"/>
    </source>
</evidence>
<dbReference type="OrthoDB" id="2446105at2"/>
<evidence type="ECO:0000256" key="4">
    <source>
        <dbReference type="ARBA" id="ARBA00022544"/>
    </source>
</evidence>
<feature type="transmembrane region" description="Helical" evidence="8">
    <location>
        <begin position="113"/>
        <end position="134"/>
    </location>
</feature>
<dbReference type="Pfam" id="PF03845">
    <property type="entry name" value="Spore_permease"/>
    <property type="match status" value="1"/>
</dbReference>
<evidence type="ECO:0000256" key="1">
    <source>
        <dbReference type="ARBA" id="ARBA00004141"/>
    </source>
</evidence>
<dbReference type="RefSeq" id="WP_132370912.1">
    <property type="nucleotide sequence ID" value="NZ_SMAN01000003.1"/>
</dbReference>
<dbReference type="InterPro" id="IPR004761">
    <property type="entry name" value="Spore_GerAB"/>
</dbReference>
<feature type="transmembrane region" description="Helical" evidence="8">
    <location>
        <begin position="146"/>
        <end position="163"/>
    </location>
</feature>
<dbReference type="GO" id="GO:0016020">
    <property type="term" value="C:membrane"/>
    <property type="evidence" value="ECO:0007669"/>
    <property type="project" value="UniProtKB-SubCell"/>
</dbReference>
<protein>
    <submittedName>
        <fullName evidence="9">Spore germination protein (Amino acid permease)</fullName>
    </submittedName>
</protein>
<reference evidence="9 10" key="1">
    <citation type="submission" date="2019-03" db="EMBL/GenBank/DDBJ databases">
        <title>Genomic Encyclopedia of Type Strains, Phase IV (KMG-IV): sequencing the most valuable type-strain genomes for metagenomic binning, comparative biology and taxonomic classification.</title>
        <authorList>
            <person name="Goeker M."/>
        </authorList>
    </citation>
    <scope>NUCLEOTIDE SEQUENCE [LARGE SCALE GENOMIC DNA]</scope>
    <source>
        <strain evidence="9 10">DSM 25894</strain>
    </source>
</reference>
<organism evidence="9 10">
    <name type="scientific">Melghiribacillus thermohalophilus</name>
    <dbReference type="NCBI Taxonomy" id="1324956"/>
    <lineage>
        <taxon>Bacteria</taxon>
        <taxon>Bacillati</taxon>
        <taxon>Bacillota</taxon>
        <taxon>Bacilli</taxon>
        <taxon>Bacillales</taxon>
        <taxon>Bacillaceae</taxon>
        <taxon>Melghiribacillus</taxon>
    </lineage>
</organism>
<feature type="transmembrane region" description="Helical" evidence="8">
    <location>
        <begin position="215"/>
        <end position="245"/>
    </location>
</feature>
<evidence type="ECO:0000256" key="6">
    <source>
        <dbReference type="ARBA" id="ARBA00022989"/>
    </source>
</evidence>
<evidence type="ECO:0000313" key="10">
    <source>
        <dbReference type="Proteomes" id="UP000294650"/>
    </source>
</evidence>
<dbReference type="AlphaFoldDB" id="A0A4V2V2N2"/>
<dbReference type="NCBIfam" id="TIGR00912">
    <property type="entry name" value="2A0309"/>
    <property type="match status" value="1"/>
</dbReference>
<accession>A0A4V2V2N2</accession>
<gene>
    <name evidence="9" type="ORF">EDD68_10328</name>
</gene>
<evidence type="ECO:0000313" key="9">
    <source>
        <dbReference type="EMBL" id="TCT25475.1"/>
    </source>
</evidence>
<comment type="similarity">
    <text evidence="2">Belongs to the amino acid-polyamine-organocation (APC) superfamily. Spore germination protein (SGP) (TC 2.A.3.9) family.</text>
</comment>
<feature type="transmembrane region" description="Helical" evidence="8">
    <location>
        <begin position="329"/>
        <end position="348"/>
    </location>
</feature>